<dbReference type="Pfam" id="PF01882">
    <property type="entry name" value="DUF58"/>
    <property type="match status" value="1"/>
</dbReference>
<accession>A0A502EDX2</accession>
<protein>
    <submittedName>
        <fullName evidence="2">DUF58 domain-containing protein</fullName>
    </submittedName>
</protein>
<evidence type="ECO:0000313" key="3">
    <source>
        <dbReference type="Proteomes" id="UP000320095"/>
    </source>
</evidence>
<dbReference type="AlphaFoldDB" id="A0A502EDX2"/>
<keyword evidence="3" id="KW-1185">Reference proteome</keyword>
<dbReference type="Proteomes" id="UP000320095">
    <property type="component" value="Unassembled WGS sequence"/>
</dbReference>
<dbReference type="InterPro" id="IPR002881">
    <property type="entry name" value="DUF58"/>
</dbReference>
<comment type="caution">
    <text evidence="2">The sequence shown here is derived from an EMBL/GenBank/DDBJ whole genome shotgun (WGS) entry which is preliminary data.</text>
</comment>
<sequence length="423" mass="45387">MIDQRTTDIDLRWRASPLALALATCAAVALAAALIGARWQPVVFAAPLLGALVSLGWQRPSPTVRVHAEPGLVRCFEGEQVRLALWATADDGTPVGLTFSTAAGASIDVAGDPSGRIELVLSAERWGRYPITVRVDVVARGGLLAGRAVLGYPVVADVFVFPVAPAQSTALPRTELLDRLGTHMTRHVGRGVEYGGIRAYVPGDQLRTVNWPVSARRGGLHVTERLSERAADVIVVVDTYDQPPGPATQATERTVRGAVQVVQSALRNGDRAGVVALGGQPRWMGADIGRRQFYRVLDAILGAGDGHETTTGTLVPRAAIPPGAVVVAFSTLLDTDFALALIDLCRRGHVVVAVDVLDGAPFDDLDDPLIARMWSMQRAFMYRDMRTIGVDIVLWSNEASSTDGPLDQVMQLVPRRRRAAARR</sequence>
<dbReference type="EMBL" id="RCZG01000003">
    <property type="protein sequence ID" value="TPG35209.1"/>
    <property type="molecule type" value="Genomic_DNA"/>
</dbReference>
<evidence type="ECO:0000313" key="2">
    <source>
        <dbReference type="EMBL" id="TPG35209.1"/>
    </source>
</evidence>
<dbReference type="PANTHER" id="PTHR33608:SF14">
    <property type="entry name" value="POSSIBLE CONSERVED SECRETED PROTEIN"/>
    <property type="match status" value="1"/>
</dbReference>
<gene>
    <name evidence="2" type="ORF">EAH80_10685</name>
</gene>
<dbReference type="PANTHER" id="PTHR33608">
    <property type="entry name" value="BLL2464 PROTEIN"/>
    <property type="match status" value="1"/>
</dbReference>
<evidence type="ECO:0000259" key="1">
    <source>
        <dbReference type="Pfam" id="PF01882"/>
    </source>
</evidence>
<reference evidence="2 3" key="1">
    <citation type="journal article" date="2019" name="Environ. Microbiol.">
        <title>Species interactions and distinct microbial communities in high Arctic permafrost affected cryosols are associated with the CH4 and CO2 gas fluxes.</title>
        <authorList>
            <person name="Altshuler I."/>
            <person name="Hamel J."/>
            <person name="Turney S."/>
            <person name="Magnuson E."/>
            <person name="Levesque R."/>
            <person name="Greer C."/>
            <person name="Whyte L.G."/>
        </authorList>
    </citation>
    <scope>NUCLEOTIDE SEQUENCE [LARGE SCALE GENOMIC DNA]</scope>
    <source>
        <strain evidence="2 3">S5.20</strain>
    </source>
</reference>
<dbReference type="OrthoDB" id="9776116at2"/>
<organism evidence="2 3">
    <name type="scientific">Mycolicibacterium hodleri</name>
    <dbReference type="NCBI Taxonomy" id="49897"/>
    <lineage>
        <taxon>Bacteria</taxon>
        <taxon>Bacillati</taxon>
        <taxon>Actinomycetota</taxon>
        <taxon>Actinomycetes</taxon>
        <taxon>Mycobacteriales</taxon>
        <taxon>Mycobacteriaceae</taxon>
        <taxon>Mycolicibacterium</taxon>
    </lineage>
</organism>
<dbReference type="RefSeq" id="WP_140690109.1">
    <property type="nucleotide sequence ID" value="NZ_RCZG01000003.1"/>
</dbReference>
<name>A0A502EDX2_9MYCO</name>
<proteinExistence type="predicted"/>
<feature type="domain" description="DUF58" evidence="1">
    <location>
        <begin position="197"/>
        <end position="359"/>
    </location>
</feature>